<dbReference type="FunFam" id="3.30.160.20:FF:000133">
    <property type="entry name" value="40S ribosomal protein S2"/>
    <property type="match status" value="1"/>
</dbReference>
<dbReference type="SUPFAM" id="SSF54768">
    <property type="entry name" value="dsRNA-binding domain-like"/>
    <property type="match status" value="1"/>
</dbReference>
<sequence>MRALLCALALAAAVAAGQAARPAADVRLADDWAPDCIPGENCSPFVNVTLYGEALCPYTAAFVTHTLAPLLPPGGRPYKTFWSIIQFRYVAWGNARNRSSSPPQCQHGAAECRLNRIINCAQQLNPSQRQWFPFVVCLQGTDRPSMESAVNGCAQDAGIDPVELRVCATGPLGTQLERQAAAKTDSLRPPHTYVPWVLVNRVPLFEHDPELKRYVCAAFAGRKPSSCWEPENIRAVQPPEGPKTWLSKVIGDALRLPASHAMDGGGPAPPAEASGGGFGGGRGGFGRGFGGRDDGEEKWVPVTKLGRLVQQGKIKSLESVFLFSLPVKEYQIIDYFLGGSLKDEKMTRAGQRTRMKVFVCVGDYNGHIGLGVKVAKEVATAIRGAIIMAKLGLVPVRRGYWGNKIGKVHTVPTKVTGHCGSVSVRLIPAPRGAGIVAARTPKKVLQMAGIEDCYTASRGNTKTQGNFVRATFYALASTYAFLSPDMWRPHPLPISPLQEFSDFLTKPEAVKMF</sequence>
<comment type="similarity">
    <text evidence="2">Belongs to the GILT family.</text>
</comment>
<keyword evidence="4" id="KW-0964">Secreted</keyword>
<dbReference type="NCBIfam" id="TIGR01020">
    <property type="entry name" value="uS5_euk_arch"/>
    <property type="match status" value="1"/>
</dbReference>
<dbReference type="GO" id="GO:0016671">
    <property type="term" value="F:oxidoreductase activity, acting on a sulfur group of donors, disulfide as acceptor"/>
    <property type="evidence" value="ECO:0007669"/>
    <property type="project" value="InterPro"/>
</dbReference>
<dbReference type="PANTHER" id="PTHR13234">
    <property type="entry name" value="GAMMA-INTERFERON INDUCIBLE LYSOSOMAL THIOL REDUCTASE GILT"/>
    <property type="match status" value="1"/>
</dbReference>
<dbReference type="GO" id="GO:0022626">
    <property type="term" value="C:cytosolic ribosome"/>
    <property type="evidence" value="ECO:0007669"/>
    <property type="project" value="UniProtKB-ARBA"/>
</dbReference>
<comment type="subcellular location">
    <subcellularLocation>
        <location evidence="1">Secreted</location>
    </subcellularLocation>
</comment>
<gene>
    <name evidence="14" type="ORF">C2E21_0721</name>
</gene>
<evidence type="ECO:0000259" key="13">
    <source>
        <dbReference type="PROSITE" id="PS50881"/>
    </source>
</evidence>
<feature type="domain" description="S5 DRBM" evidence="13">
    <location>
        <begin position="344"/>
        <end position="396"/>
    </location>
</feature>
<evidence type="ECO:0000256" key="6">
    <source>
        <dbReference type="ARBA" id="ARBA00022980"/>
    </source>
</evidence>
<dbReference type="InterPro" id="IPR005711">
    <property type="entry name" value="Ribosomal_uS5_euk/arc"/>
</dbReference>
<protein>
    <submittedName>
        <fullName evidence="14">40S ribosomal S2-4</fullName>
    </submittedName>
</protein>
<evidence type="ECO:0000313" key="15">
    <source>
        <dbReference type="Proteomes" id="UP000239899"/>
    </source>
</evidence>
<evidence type="ECO:0000256" key="5">
    <source>
        <dbReference type="ARBA" id="ARBA00022729"/>
    </source>
</evidence>
<evidence type="ECO:0000313" key="14">
    <source>
        <dbReference type="EMBL" id="PRW60442.1"/>
    </source>
</evidence>
<dbReference type="AlphaFoldDB" id="A0A2P6U2A3"/>
<organism evidence="14 15">
    <name type="scientific">Chlorella sorokiniana</name>
    <name type="common">Freshwater green alga</name>
    <dbReference type="NCBI Taxonomy" id="3076"/>
    <lineage>
        <taxon>Eukaryota</taxon>
        <taxon>Viridiplantae</taxon>
        <taxon>Chlorophyta</taxon>
        <taxon>core chlorophytes</taxon>
        <taxon>Trebouxiophyceae</taxon>
        <taxon>Chlorellales</taxon>
        <taxon>Chlorellaceae</taxon>
        <taxon>Chlorella clade</taxon>
        <taxon>Chlorella</taxon>
    </lineage>
</organism>
<dbReference type="Gene3D" id="3.30.160.20">
    <property type="match status" value="1"/>
</dbReference>
<evidence type="ECO:0000256" key="10">
    <source>
        <dbReference type="RuleBase" id="RU003823"/>
    </source>
</evidence>
<keyword evidence="15" id="KW-1185">Reference proteome</keyword>
<dbReference type="InterPro" id="IPR013810">
    <property type="entry name" value="Ribosomal_uS5_N"/>
</dbReference>
<dbReference type="FunFam" id="3.30.230.10:FF:000004">
    <property type="entry name" value="40S ribosomal protein S2"/>
    <property type="match status" value="1"/>
</dbReference>
<dbReference type="EMBL" id="LHPG02000002">
    <property type="protein sequence ID" value="PRW60442.1"/>
    <property type="molecule type" value="Genomic_DNA"/>
</dbReference>
<dbReference type="InterPro" id="IPR014721">
    <property type="entry name" value="Ribsml_uS5_D2-typ_fold_subgr"/>
</dbReference>
<evidence type="ECO:0000256" key="3">
    <source>
        <dbReference type="ARBA" id="ARBA00008945"/>
    </source>
</evidence>
<dbReference type="PROSITE" id="PS50881">
    <property type="entry name" value="S5_DSRBD"/>
    <property type="match status" value="1"/>
</dbReference>
<comment type="caution">
    <text evidence="14">The sequence shown here is derived from an EMBL/GenBank/DDBJ whole genome shotgun (WGS) entry which is preliminary data.</text>
</comment>
<feature type="chain" id="PRO_5015146723" evidence="12">
    <location>
        <begin position="20"/>
        <end position="513"/>
    </location>
</feature>
<dbReference type="InterPro" id="IPR005324">
    <property type="entry name" value="Ribosomal_uS5_C"/>
</dbReference>
<feature type="region of interest" description="Disordered" evidence="11">
    <location>
        <begin position="260"/>
        <end position="279"/>
    </location>
</feature>
<keyword evidence="8 9" id="KW-0687">Ribonucleoprotein</keyword>
<keyword evidence="6 9" id="KW-0689">Ribosomal protein</keyword>
<dbReference type="GO" id="GO:0005576">
    <property type="term" value="C:extracellular region"/>
    <property type="evidence" value="ECO:0007669"/>
    <property type="project" value="UniProtKB-SubCell"/>
</dbReference>
<dbReference type="InterPro" id="IPR004911">
    <property type="entry name" value="Interferon-induced_GILT"/>
</dbReference>
<dbReference type="Proteomes" id="UP000239899">
    <property type="component" value="Unassembled WGS sequence"/>
</dbReference>
<dbReference type="Pfam" id="PF03719">
    <property type="entry name" value="Ribosomal_S5_C"/>
    <property type="match status" value="1"/>
</dbReference>
<evidence type="ECO:0000256" key="11">
    <source>
        <dbReference type="SAM" id="MobiDB-lite"/>
    </source>
</evidence>
<proteinExistence type="inferred from homology"/>
<dbReference type="Gene3D" id="3.30.230.10">
    <property type="match status" value="1"/>
</dbReference>
<evidence type="ECO:0000256" key="2">
    <source>
        <dbReference type="ARBA" id="ARBA00005679"/>
    </source>
</evidence>
<name>A0A2P6U2A3_CHLSO</name>
<dbReference type="OrthoDB" id="10253125at2759"/>
<evidence type="ECO:0000256" key="12">
    <source>
        <dbReference type="SAM" id="SignalP"/>
    </source>
</evidence>
<dbReference type="Pfam" id="PF03227">
    <property type="entry name" value="GILT"/>
    <property type="match status" value="1"/>
</dbReference>
<dbReference type="GO" id="GO:0006412">
    <property type="term" value="P:translation"/>
    <property type="evidence" value="ECO:0007669"/>
    <property type="project" value="InterPro"/>
</dbReference>
<dbReference type="InterPro" id="IPR020568">
    <property type="entry name" value="Ribosomal_Su5_D2-typ_SF"/>
</dbReference>
<comment type="similarity">
    <text evidence="3 10">Belongs to the universal ribosomal protein uS5 family.</text>
</comment>
<evidence type="ECO:0000256" key="8">
    <source>
        <dbReference type="ARBA" id="ARBA00023274"/>
    </source>
</evidence>
<dbReference type="PANTHER" id="PTHR13234:SF8">
    <property type="entry name" value="GAMMA-INTERFERON-INDUCIBLE LYSOSOMAL THIOL REDUCTASE"/>
    <property type="match status" value="1"/>
</dbReference>
<dbReference type="Pfam" id="PF00333">
    <property type="entry name" value="Ribosomal_S5"/>
    <property type="match status" value="1"/>
</dbReference>
<accession>A0A2P6U2A3</accession>
<dbReference type="STRING" id="3076.A0A2P6U2A3"/>
<keyword evidence="5 12" id="KW-0732">Signal</keyword>
<evidence type="ECO:0000256" key="7">
    <source>
        <dbReference type="ARBA" id="ARBA00023180"/>
    </source>
</evidence>
<keyword evidence="7" id="KW-0325">Glycoprotein</keyword>
<dbReference type="SUPFAM" id="SSF54211">
    <property type="entry name" value="Ribosomal protein S5 domain 2-like"/>
    <property type="match status" value="1"/>
</dbReference>
<evidence type="ECO:0000256" key="1">
    <source>
        <dbReference type="ARBA" id="ARBA00004613"/>
    </source>
</evidence>
<reference evidence="14 15" key="1">
    <citation type="journal article" date="2018" name="Plant J.">
        <title>Genome sequences of Chlorella sorokiniana UTEX 1602 and Micractinium conductrix SAG 241.80: implications to maltose excretion by a green alga.</title>
        <authorList>
            <person name="Arriola M.B."/>
            <person name="Velmurugan N."/>
            <person name="Zhang Y."/>
            <person name="Plunkett M.H."/>
            <person name="Hondzo H."/>
            <person name="Barney B.M."/>
        </authorList>
    </citation>
    <scope>NUCLEOTIDE SEQUENCE [LARGE SCALE GENOMIC DNA]</scope>
    <source>
        <strain evidence="15">UTEX 1602</strain>
    </source>
</reference>
<evidence type="ECO:0000256" key="4">
    <source>
        <dbReference type="ARBA" id="ARBA00022525"/>
    </source>
</evidence>
<dbReference type="GO" id="GO:0003723">
    <property type="term" value="F:RNA binding"/>
    <property type="evidence" value="ECO:0007669"/>
    <property type="project" value="InterPro"/>
</dbReference>
<evidence type="ECO:0000256" key="9">
    <source>
        <dbReference type="PROSITE-ProRule" id="PRU00268"/>
    </source>
</evidence>
<feature type="signal peptide" evidence="12">
    <location>
        <begin position="1"/>
        <end position="19"/>
    </location>
</feature>
<dbReference type="GO" id="GO:0003735">
    <property type="term" value="F:structural constituent of ribosome"/>
    <property type="evidence" value="ECO:0007669"/>
    <property type="project" value="UniProtKB-UniRule"/>
</dbReference>
<dbReference type="GO" id="GO:0015935">
    <property type="term" value="C:small ribosomal subunit"/>
    <property type="evidence" value="ECO:0007669"/>
    <property type="project" value="InterPro"/>
</dbReference>